<feature type="domain" description="Lumazine-binding" evidence="11">
    <location>
        <begin position="100"/>
        <end position="200"/>
    </location>
</feature>
<evidence type="ECO:0000256" key="8">
    <source>
        <dbReference type="ARBA" id="ARBA00022737"/>
    </source>
</evidence>
<comment type="pathway">
    <text evidence="3">Cofactor biosynthesis; riboflavin biosynthesis; riboflavin from 2-hydroxy-3-oxobutyl phosphate and 5-amino-6-(D-ribitylamino)uracil: step 2/2.</text>
</comment>
<evidence type="ECO:0000256" key="7">
    <source>
        <dbReference type="ARBA" id="ARBA00022679"/>
    </source>
</evidence>
<dbReference type="SUPFAM" id="SSF63380">
    <property type="entry name" value="Riboflavin synthase domain-like"/>
    <property type="match status" value="2"/>
</dbReference>
<evidence type="ECO:0000256" key="5">
    <source>
        <dbReference type="ARBA" id="ARBA00013950"/>
    </source>
</evidence>
<protein>
    <recommendedName>
        <fullName evidence="5 9">Riboflavin synthase</fullName>
        <ecNumber evidence="4 9">2.5.1.9</ecNumber>
    </recommendedName>
</protein>
<evidence type="ECO:0000256" key="1">
    <source>
        <dbReference type="ARBA" id="ARBA00000968"/>
    </source>
</evidence>
<keyword evidence="8" id="KW-0677">Repeat</keyword>
<evidence type="ECO:0000259" key="11">
    <source>
        <dbReference type="PROSITE" id="PS51177"/>
    </source>
</evidence>
<dbReference type="NCBIfam" id="NF006767">
    <property type="entry name" value="PRK09289.1"/>
    <property type="match status" value="1"/>
</dbReference>
<gene>
    <name evidence="12" type="primary">ribE</name>
    <name evidence="12" type="ORF">BZL35_00370</name>
</gene>
<dbReference type="PANTHER" id="PTHR21098">
    <property type="entry name" value="RIBOFLAVIN SYNTHASE ALPHA CHAIN"/>
    <property type="match status" value="1"/>
</dbReference>
<evidence type="ECO:0000313" key="12">
    <source>
        <dbReference type="EMBL" id="PSB92140.1"/>
    </source>
</evidence>
<dbReference type="CDD" id="cd00402">
    <property type="entry name" value="Riboflavin_synthase_like"/>
    <property type="match status" value="1"/>
</dbReference>
<comment type="function">
    <text evidence="2">Catalyzes the dismutation of two molecules of 6,7-dimethyl-8-ribityllumazine, resulting in the formation of riboflavin and 5-amino-6-(D-ribitylamino)uracil.</text>
</comment>
<accession>A0ABX5FEN9</accession>
<dbReference type="InterPro" id="IPR023366">
    <property type="entry name" value="ATP_synth_asu-like_sf"/>
</dbReference>
<evidence type="ECO:0000256" key="3">
    <source>
        <dbReference type="ARBA" id="ARBA00004887"/>
    </source>
</evidence>
<dbReference type="Pfam" id="PF00677">
    <property type="entry name" value="Lum_binding"/>
    <property type="match status" value="2"/>
</dbReference>
<dbReference type="InterPro" id="IPR001783">
    <property type="entry name" value="Lumazine-bd"/>
</dbReference>
<dbReference type="PROSITE" id="PS51177">
    <property type="entry name" value="LUMAZINE_BIND"/>
    <property type="match status" value="2"/>
</dbReference>
<feature type="repeat" description="Lumazine-binding" evidence="10">
    <location>
        <begin position="1"/>
        <end position="99"/>
    </location>
</feature>
<feature type="domain" description="Lumazine-binding" evidence="11">
    <location>
        <begin position="1"/>
        <end position="99"/>
    </location>
</feature>
<reference evidence="12 13" key="1">
    <citation type="journal article" date="2017" name="Front. Microbiol.">
        <title>Genome of Ca. Pandoraea novymonadis, an Endosymbiotic Bacterium of the Trypanosomatid Novymonas esmeraldas.</title>
        <authorList>
            <person name="Kostygov A.Y."/>
            <person name="Butenko A."/>
            <person name="Nenarokova A."/>
            <person name="Tashyreva D."/>
            <person name="Flegontov P."/>
            <person name="Lukes J."/>
            <person name="Yurchenko V."/>
        </authorList>
    </citation>
    <scope>NUCLEOTIDE SEQUENCE [LARGE SCALE GENOMIC DNA]</scope>
    <source>
        <strain evidence="12 13">E262</strain>
    </source>
</reference>
<sequence length="218" mass="24085">MFTGIITAVGRINSVTQIDSNPNFGVRLNVFAPALDLSDVVIGDSIAIQGACMTVIAKDKTSFNVDVSRESLSKTKKLNNNDEVNLEKALRPQDRLGGHIVAGHIDGLGRVTYFSTVGESHELHILAPKGISEYLTYKGSITVNGVSLTINRINDLVYGCEFSINIIPHTMKITTLKYLKVGDEVNLEIDLVARYVERMLFSTKHLETSSYIKNERKK</sequence>
<dbReference type="EMBL" id="MUHY01000001">
    <property type="protein sequence ID" value="PSB92140.1"/>
    <property type="molecule type" value="Genomic_DNA"/>
</dbReference>
<evidence type="ECO:0000256" key="4">
    <source>
        <dbReference type="ARBA" id="ARBA00012827"/>
    </source>
</evidence>
<dbReference type="PIRSF" id="PIRSF000498">
    <property type="entry name" value="Riboflavin_syn_A"/>
    <property type="match status" value="1"/>
</dbReference>
<dbReference type="Proteomes" id="UP000242660">
    <property type="component" value="Unassembled WGS sequence"/>
</dbReference>
<dbReference type="Gene3D" id="2.40.30.20">
    <property type="match status" value="2"/>
</dbReference>
<evidence type="ECO:0000256" key="10">
    <source>
        <dbReference type="PROSITE-ProRule" id="PRU00524"/>
    </source>
</evidence>
<evidence type="ECO:0000256" key="6">
    <source>
        <dbReference type="ARBA" id="ARBA00022619"/>
    </source>
</evidence>
<evidence type="ECO:0000256" key="2">
    <source>
        <dbReference type="ARBA" id="ARBA00002803"/>
    </source>
</evidence>
<dbReference type="RefSeq" id="WP_106182319.1">
    <property type="nucleotide sequence ID" value="NZ_MUHY01000001.1"/>
</dbReference>
<dbReference type="InterPro" id="IPR017938">
    <property type="entry name" value="Riboflavin_synthase-like_b-brl"/>
</dbReference>
<keyword evidence="7" id="KW-0808">Transferase</keyword>
<keyword evidence="6" id="KW-0686">Riboflavin biosynthesis</keyword>
<comment type="caution">
    <text evidence="12">The sequence shown here is derived from an EMBL/GenBank/DDBJ whole genome shotgun (WGS) entry which is preliminary data.</text>
</comment>
<dbReference type="InterPro" id="IPR026017">
    <property type="entry name" value="Lumazine-bd_dom"/>
</dbReference>
<name>A0ABX5FEN9_9BURK</name>
<dbReference type="NCBIfam" id="TIGR00187">
    <property type="entry name" value="ribE"/>
    <property type="match status" value="1"/>
</dbReference>
<organism evidence="12 13">
    <name type="scientific">Candidatus Pandoraea novymonadis</name>
    <dbReference type="NCBI Taxonomy" id="1808959"/>
    <lineage>
        <taxon>Bacteria</taxon>
        <taxon>Pseudomonadati</taxon>
        <taxon>Pseudomonadota</taxon>
        <taxon>Betaproteobacteria</taxon>
        <taxon>Burkholderiales</taxon>
        <taxon>Burkholderiaceae</taxon>
        <taxon>Pandoraea</taxon>
    </lineage>
</organism>
<dbReference type="EC" id="2.5.1.9" evidence="4 9"/>
<proteinExistence type="predicted"/>
<feature type="repeat" description="Lumazine-binding" evidence="10">
    <location>
        <begin position="100"/>
        <end position="200"/>
    </location>
</feature>
<evidence type="ECO:0000313" key="13">
    <source>
        <dbReference type="Proteomes" id="UP000242660"/>
    </source>
</evidence>
<evidence type="ECO:0000256" key="9">
    <source>
        <dbReference type="NCBIfam" id="TIGR00187"/>
    </source>
</evidence>
<dbReference type="PANTHER" id="PTHR21098:SF12">
    <property type="entry name" value="RIBOFLAVIN SYNTHASE"/>
    <property type="match status" value="1"/>
</dbReference>
<keyword evidence="13" id="KW-1185">Reference proteome</keyword>
<comment type="catalytic activity">
    <reaction evidence="1">
        <text>2 6,7-dimethyl-8-(1-D-ribityl)lumazine + H(+) = 5-amino-6-(D-ribitylamino)uracil + riboflavin</text>
        <dbReference type="Rhea" id="RHEA:20772"/>
        <dbReference type="ChEBI" id="CHEBI:15378"/>
        <dbReference type="ChEBI" id="CHEBI:15934"/>
        <dbReference type="ChEBI" id="CHEBI:57986"/>
        <dbReference type="ChEBI" id="CHEBI:58201"/>
        <dbReference type="EC" id="2.5.1.9"/>
    </reaction>
</comment>